<organism evidence="2 3">
    <name type="scientific">Alligator mississippiensis</name>
    <name type="common">American alligator</name>
    <dbReference type="NCBI Taxonomy" id="8496"/>
    <lineage>
        <taxon>Eukaryota</taxon>
        <taxon>Metazoa</taxon>
        <taxon>Chordata</taxon>
        <taxon>Craniata</taxon>
        <taxon>Vertebrata</taxon>
        <taxon>Euteleostomi</taxon>
        <taxon>Archelosauria</taxon>
        <taxon>Archosauria</taxon>
        <taxon>Crocodylia</taxon>
        <taxon>Alligatoridae</taxon>
        <taxon>Alligatorinae</taxon>
        <taxon>Alligator</taxon>
    </lineage>
</organism>
<evidence type="ECO:0000313" key="2">
    <source>
        <dbReference type="EMBL" id="KYO47256.1"/>
    </source>
</evidence>
<protein>
    <submittedName>
        <fullName evidence="2">Uncharacterized protein</fullName>
    </submittedName>
</protein>
<comment type="caution">
    <text evidence="2">The sequence shown here is derived from an EMBL/GenBank/DDBJ whole genome shotgun (WGS) entry which is preliminary data.</text>
</comment>
<dbReference type="EMBL" id="AKHW03000474">
    <property type="protein sequence ID" value="KYO47256.1"/>
    <property type="molecule type" value="Genomic_DNA"/>
</dbReference>
<feature type="region of interest" description="Disordered" evidence="1">
    <location>
        <begin position="1"/>
        <end position="21"/>
    </location>
</feature>
<evidence type="ECO:0000256" key="1">
    <source>
        <dbReference type="SAM" id="MobiDB-lite"/>
    </source>
</evidence>
<sequence length="163" mass="17447">MSAAERLETGESTGPKDSFSKNISCLNDHVEEAANVSTLSIRMDDADKTPLVACSCETILPQHKAHEELQRTEALDSATQGAAQKGFFAETTEAGGKAQINQLGGSYSGKAELKEADLMTKEEKGFASAKTERRFTISPSAVCNIRDPCLLQCCLSSVFLGPQ</sequence>
<dbReference type="Proteomes" id="UP000050525">
    <property type="component" value="Unassembled WGS sequence"/>
</dbReference>
<name>A0A151PDS6_ALLMI</name>
<keyword evidence="3" id="KW-1185">Reference proteome</keyword>
<dbReference type="AlphaFoldDB" id="A0A151PDS6"/>
<reference evidence="2 3" key="1">
    <citation type="journal article" date="2012" name="Genome Biol.">
        <title>Sequencing three crocodilian genomes to illuminate the evolution of archosaurs and amniotes.</title>
        <authorList>
            <person name="St John J.A."/>
            <person name="Braun E.L."/>
            <person name="Isberg S.R."/>
            <person name="Miles L.G."/>
            <person name="Chong A.Y."/>
            <person name="Gongora J."/>
            <person name="Dalzell P."/>
            <person name="Moran C."/>
            <person name="Bed'hom B."/>
            <person name="Abzhanov A."/>
            <person name="Burgess S.C."/>
            <person name="Cooksey A.M."/>
            <person name="Castoe T.A."/>
            <person name="Crawford N.G."/>
            <person name="Densmore L.D."/>
            <person name="Drew J.C."/>
            <person name="Edwards S.V."/>
            <person name="Faircloth B.C."/>
            <person name="Fujita M.K."/>
            <person name="Greenwold M.J."/>
            <person name="Hoffmann F.G."/>
            <person name="Howard J.M."/>
            <person name="Iguchi T."/>
            <person name="Janes D.E."/>
            <person name="Khan S.Y."/>
            <person name="Kohno S."/>
            <person name="de Koning A.J."/>
            <person name="Lance S.L."/>
            <person name="McCarthy F.M."/>
            <person name="McCormack J.E."/>
            <person name="Merchant M.E."/>
            <person name="Peterson D.G."/>
            <person name="Pollock D.D."/>
            <person name="Pourmand N."/>
            <person name="Raney B.J."/>
            <person name="Roessler K.A."/>
            <person name="Sanford J.R."/>
            <person name="Sawyer R.H."/>
            <person name="Schmidt C.J."/>
            <person name="Triplett E.W."/>
            <person name="Tuberville T.D."/>
            <person name="Venegas-Anaya M."/>
            <person name="Howard J.T."/>
            <person name="Jarvis E.D."/>
            <person name="Guillette L.J.Jr."/>
            <person name="Glenn T.C."/>
            <person name="Green R.E."/>
            <person name="Ray D.A."/>
        </authorList>
    </citation>
    <scope>NUCLEOTIDE SEQUENCE [LARGE SCALE GENOMIC DNA]</scope>
    <source>
        <strain evidence="2">KSC_2009_1</strain>
    </source>
</reference>
<proteinExistence type="predicted"/>
<accession>A0A151PDS6</accession>
<gene>
    <name evidence="2" type="ORF">Y1Q_0019965</name>
</gene>
<evidence type="ECO:0000313" key="3">
    <source>
        <dbReference type="Proteomes" id="UP000050525"/>
    </source>
</evidence>